<gene>
    <name evidence="2" type="ORF">H8S08_03475</name>
</gene>
<comment type="caution">
    <text evidence="2">The sequence shown here is derived from an EMBL/GenBank/DDBJ whole genome shotgun (WGS) entry which is preliminary data.</text>
</comment>
<sequence>MKKLISFSALCLTIVLSVQSVSAQGTTTLIMKDGTQQEGYLRSPFYSTIQYVDLSQSPTAKPRRYPIGEIDRIVMVGLDGDTVNYVREIRYRMFKSNSPDTKKEKGRYRMPVLFREDYRGKDGIALLTEFRETEQTTGLRTALQKERWCYVKLKDEPAARVLSVSTAGENPESTQKNFVRFAKQTFANYPDLVQRIESNEFSVKDPLKLVKAYEAIVTY</sequence>
<proteinExistence type="predicted"/>
<dbReference type="EMBL" id="JACOOK010000002">
    <property type="protein sequence ID" value="MBC5616079.1"/>
    <property type="molecule type" value="Genomic_DNA"/>
</dbReference>
<evidence type="ECO:0008006" key="4">
    <source>
        <dbReference type="Google" id="ProtNLM"/>
    </source>
</evidence>
<organism evidence="2 3">
    <name type="scientific">Alistipes hominis</name>
    <dbReference type="NCBI Taxonomy" id="2763015"/>
    <lineage>
        <taxon>Bacteria</taxon>
        <taxon>Pseudomonadati</taxon>
        <taxon>Bacteroidota</taxon>
        <taxon>Bacteroidia</taxon>
        <taxon>Bacteroidales</taxon>
        <taxon>Rikenellaceae</taxon>
        <taxon>Alistipes</taxon>
    </lineage>
</organism>
<evidence type="ECO:0000256" key="1">
    <source>
        <dbReference type="SAM" id="SignalP"/>
    </source>
</evidence>
<accession>A0ABR7CK93</accession>
<dbReference type="Proteomes" id="UP000636891">
    <property type="component" value="Unassembled WGS sequence"/>
</dbReference>
<evidence type="ECO:0000313" key="3">
    <source>
        <dbReference type="Proteomes" id="UP000636891"/>
    </source>
</evidence>
<dbReference type="RefSeq" id="WP_101571687.1">
    <property type="nucleotide sequence ID" value="NZ_JACOOK010000002.1"/>
</dbReference>
<name>A0ABR7CK93_9BACT</name>
<reference evidence="2 3" key="1">
    <citation type="submission" date="2020-08" db="EMBL/GenBank/DDBJ databases">
        <title>Genome public.</title>
        <authorList>
            <person name="Liu C."/>
            <person name="Sun Q."/>
        </authorList>
    </citation>
    <scope>NUCLEOTIDE SEQUENCE [LARGE SCALE GENOMIC DNA]</scope>
    <source>
        <strain evidence="2 3">New-7</strain>
    </source>
</reference>
<keyword evidence="1" id="KW-0732">Signal</keyword>
<feature type="signal peptide" evidence="1">
    <location>
        <begin position="1"/>
        <end position="23"/>
    </location>
</feature>
<feature type="chain" id="PRO_5046423536" description="DUF4294 domain-containing protein" evidence="1">
    <location>
        <begin position="24"/>
        <end position="219"/>
    </location>
</feature>
<protein>
    <recommendedName>
        <fullName evidence="4">DUF4294 domain-containing protein</fullName>
    </recommendedName>
</protein>
<keyword evidence="3" id="KW-1185">Reference proteome</keyword>
<evidence type="ECO:0000313" key="2">
    <source>
        <dbReference type="EMBL" id="MBC5616079.1"/>
    </source>
</evidence>